<reference evidence="1 2" key="1">
    <citation type="submission" date="2016-11" db="EMBL/GenBank/DDBJ databases">
        <title>Whole Genome Sequencing of Mucilaginibacter polytrichastri RG4-7(T) isolated from the moss sample.</title>
        <authorList>
            <person name="Li Y."/>
        </authorList>
    </citation>
    <scope>NUCLEOTIDE SEQUENCE [LARGE SCALE GENOMIC DNA]</scope>
    <source>
        <strain evidence="1 2">RG4-7</strain>
    </source>
</reference>
<evidence type="ECO:0000313" key="1">
    <source>
        <dbReference type="EMBL" id="OKS85308.1"/>
    </source>
</evidence>
<protein>
    <recommendedName>
        <fullName evidence="3">Lipocalin-like domain-containing protein</fullName>
    </recommendedName>
</protein>
<gene>
    <name evidence="1" type="ORF">RG47T_0752</name>
</gene>
<sequence length="133" mass="14417">MALSSCMKSSSDNTPIAVPSGNFSGQFRVVHRNPTTGKLDTTKKSNLVLTISTATGYKITGDTVLYHAGSYGDFSMNSAYIQFIDKTIPANATGILPKIHLSGTYQYAYDGTNFQIQAANDTLAYQYVLKKTN</sequence>
<keyword evidence="2" id="KW-1185">Reference proteome</keyword>
<organism evidence="1 2">
    <name type="scientific">Mucilaginibacter polytrichastri</name>
    <dbReference type="NCBI Taxonomy" id="1302689"/>
    <lineage>
        <taxon>Bacteria</taxon>
        <taxon>Pseudomonadati</taxon>
        <taxon>Bacteroidota</taxon>
        <taxon>Sphingobacteriia</taxon>
        <taxon>Sphingobacteriales</taxon>
        <taxon>Sphingobacteriaceae</taxon>
        <taxon>Mucilaginibacter</taxon>
    </lineage>
</organism>
<name>A0A1Q5ZUE6_9SPHI</name>
<dbReference type="STRING" id="1302689.RG47T_0752"/>
<evidence type="ECO:0008006" key="3">
    <source>
        <dbReference type="Google" id="ProtNLM"/>
    </source>
</evidence>
<dbReference type="EMBL" id="MPPL01000001">
    <property type="protein sequence ID" value="OKS85308.1"/>
    <property type="molecule type" value="Genomic_DNA"/>
</dbReference>
<comment type="caution">
    <text evidence="1">The sequence shown here is derived from an EMBL/GenBank/DDBJ whole genome shotgun (WGS) entry which is preliminary data.</text>
</comment>
<dbReference type="Proteomes" id="UP000186720">
    <property type="component" value="Unassembled WGS sequence"/>
</dbReference>
<proteinExistence type="predicted"/>
<dbReference type="AlphaFoldDB" id="A0A1Q5ZUE6"/>
<accession>A0A1Q5ZUE6</accession>
<evidence type="ECO:0000313" key="2">
    <source>
        <dbReference type="Proteomes" id="UP000186720"/>
    </source>
</evidence>